<protein>
    <submittedName>
        <fullName evidence="1">Toxin-antitoxin system, toxin component, PIN family</fullName>
    </submittedName>
</protein>
<sequence length="64" mass="7456">MLGNKIDQTKKLLSEIPLKRIGLEIYEKIRKNEELTFLKSLNSIHLGPVSLNTDVLKDRFFSLR</sequence>
<gene>
    <name evidence="1" type="ORF">LEP1GSC125_1917</name>
</gene>
<dbReference type="EMBL" id="AKWM02000078">
    <property type="protein sequence ID" value="EKR98402.1"/>
    <property type="molecule type" value="Genomic_DNA"/>
</dbReference>
<dbReference type="Proteomes" id="UP000001343">
    <property type="component" value="Unassembled WGS sequence"/>
</dbReference>
<dbReference type="AlphaFoldDB" id="A0AA87ML90"/>
<evidence type="ECO:0000313" key="2">
    <source>
        <dbReference type="Proteomes" id="UP000001343"/>
    </source>
</evidence>
<evidence type="ECO:0000313" key="1">
    <source>
        <dbReference type="EMBL" id="EKR98402.1"/>
    </source>
</evidence>
<accession>A0AA87ML90</accession>
<proteinExistence type="predicted"/>
<name>A0AA87ML90_9LEPT</name>
<reference evidence="1 2" key="1">
    <citation type="journal article" date="2014" name="Int. J. Syst. Evol. Microbiol.">
        <title>Leptospira mayottensis sp. nov., a pathogenic species of the genus Leptospira isolated from humans.</title>
        <authorList>
            <person name="Bourhy P."/>
            <person name="Collet L."/>
            <person name="Brisse S."/>
            <person name="Picardeau M."/>
        </authorList>
    </citation>
    <scope>NUCLEOTIDE SEQUENCE [LARGE SCALE GENOMIC DNA]</scope>
    <source>
        <strain evidence="1 2">200901122</strain>
    </source>
</reference>
<organism evidence="1 2">
    <name type="scientific">Leptospira mayottensis 200901122</name>
    <dbReference type="NCBI Taxonomy" id="1193010"/>
    <lineage>
        <taxon>Bacteria</taxon>
        <taxon>Pseudomonadati</taxon>
        <taxon>Spirochaetota</taxon>
        <taxon>Spirochaetia</taxon>
        <taxon>Leptospirales</taxon>
        <taxon>Leptospiraceae</taxon>
        <taxon>Leptospira</taxon>
    </lineage>
</organism>
<comment type="caution">
    <text evidence="1">The sequence shown here is derived from an EMBL/GenBank/DDBJ whole genome shotgun (WGS) entry which is preliminary data.</text>
</comment>